<comment type="caution">
    <text evidence="6">The sequence shown here is derived from an EMBL/GenBank/DDBJ whole genome shotgun (WGS) entry which is preliminary data.</text>
</comment>
<dbReference type="Proteomes" id="UP000799441">
    <property type="component" value="Unassembled WGS sequence"/>
</dbReference>
<gene>
    <name evidence="6" type="ORF">K431DRAFT_283478</name>
</gene>
<dbReference type="Pfam" id="PF04828">
    <property type="entry name" value="GFA"/>
    <property type="match status" value="1"/>
</dbReference>
<evidence type="ECO:0000256" key="2">
    <source>
        <dbReference type="ARBA" id="ARBA00022723"/>
    </source>
</evidence>
<keyword evidence="4" id="KW-0456">Lyase</keyword>
<evidence type="ECO:0000256" key="1">
    <source>
        <dbReference type="ARBA" id="ARBA00005495"/>
    </source>
</evidence>
<dbReference type="InterPro" id="IPR011057">
    <property type="entry name" value="Mss4-like_sf"/>
</dbReference>
<keyword evidence="7" id="KW-1185">Reference proteome</keyword>
<evidence type="ECO:0000256" key="4">
    <source>
        <dbReference type="ARBA" id="ARBA00023239"/>
    </source>
</evidence>
<keyword evidence="2" id="KW-0479">Metal-binding</keyword>
<comment type="similarity">
    <text evidence="1">Belongs to the Gfa family.</text>
</comment>
<dbReference type="Gene3D" id="3.90.1590.10">
    <property type="entry name" value="glutathione-dependent formaldehyde- activating enzyme (gfa)"/>
    <property type="match status" value="1"/>
</dbReference>
<evidence type="ECO:0000259" key="5">
    <source>
        <dbReference type="PROSITE" id="PS51891"/>
    </source>
</evidence>
<keyword evidence="3" id="KW-0862">Zinc</keyword>
<proteinExistence type="inferred from homology"/>
<organism evidence="6 7">
    <name type="scientific">Polychaeton citri CBS 116435</name>
    <dbReference type="NCBI Taxonomy" id="1314669"/>
    <lineage>
        <taxon>Eukaryota</taxon>
        <taxon>Fungi</taxon>
        <taxon>Dikarya</taxon>
        <taxon>Ascomycota</taxon>
        <taxon>Pezizomycotina</taxon>
        <taxon>Dothideomycetes</taxon>
        <taxon>Dothideomycetidae</taxon>
        <taxon>Capnodiales</taxon>
        <taxon>Capnodiaceae</taxon>
        <taxon>Polychaeton</taxon>
    </lineage>
</organism>
<dbReference type="PANTHER" id="PTHR33337">
    <property type="entry name" value="GFA DOMAIN-CONTAINING PROTEIN"/>
    <property type="match status" value="1"/>
</dbReference>
<dbReference type="OrthoDB" id="428768at2759"/>
<dbReference type="EMBL" id="MU003779">
    <property type="protein sequence ID" value="KAF2722970.1"/>
    <property type="molecule type" value="Genomic_DNA"/>
</dbReference>
<reference evidence="6" key="1">
    <citation type="journal article" date="2020" name="Stud. Mycol.">
        <title>101 Dothideomycetes genomes: a test case for predicting lifestyles and emergence of pathogens.</title>
        <authorList>
            <person name="Haridas S."/>
            <person name="Albert R."/>
            <person name="Binder M."/>
            <person name="Bloem J."/>
            <person name="Labutti K."/>
            <person name="Salamov A."/>
            <person name="Andreopoulos B."/>
            <person name="Baker S."/>
            <person name="Barry K."/>
            <person name="Bills G."/>
            <person name="Bluhm B."/>
            <person name="Cannon C."/>
            <person name="Castanera R."/>
            <person name="Culley D."/>
            <person name="Daum C."/>
            <person name="Ezra D."/>
            <person name="Gonzalez J."/>
            <person name="Henrissat B."/>
            <person name="Kuo A."/>
            <person name="Liang C."/>
            <person name="Lipzen A."/>
            <person name="Lutzoni F."/>
            <person name="Magnuson J."/>
            <person name="Mondo S."/>
            <person name="Nolan M."/>
            <person name="Ohm R."/>
            <person name="Pangilinan J."/>
            <person name="Park H.-J."/>
            <person name="Ramirez L."/>
            <person name="Alfaro M."/>
            <person name="Sun H."/>
            <person name="Tritt A."/>
            <person name="Yoshinaga Y."/>
            <person name="Zwiers L.-H."/>
            <person name="Turgeon B."/>
            <person name="Goodwin S."/>
            <person name="Spatafora J."/>
            <person name="Crous P."/>
            <person name="Grigoriev I."/>
        </authorList>
    </citation>
    <scope>NUCLEOTIDE SEQUENCE</scope>
    <source>
        <strain evidence="6">CBS 116435</strain>
    </source>
</reference>
<dbReference type="PROSITE" id="PS51891">
    <property type="entry name" value="CENP_V_GFA"/>
    <property type="match status" value="1"/>
</dbReference>
<dbReference type="SUPFAM" id="SSF51316">
    <property type="entry name" value="Mss4-like"/>
    <property type="match status" value="1"/>
</dbReference>
<dbReference type="GO" id="GO:0046872">
    <property type="term" value="F:metal ion binding"/>
    <property type="evidence" value="ECO:0007669"/>
    <property type="project" value="UniProtKB-KW"/>
</dbReference>
<evidence type="ECO:0000313" key="7">
    <source>
        <dbReference type="Proteomes" id="UP000799441"/>
    </source>
</evidence>
<feature type="domain" description="CENP-V/GFA" evidence="5">
    <location>
        <begin position="2"/>
        <end position="116"/>
    </location>
</feature>
<evidence type="ECO:0000256" key="3">
    <source>
        <dbReference type="ARBA" id="ARBA00022833"/>
    </source>
</evidence>
<name>A0A9P4USD7_9PEZI</name>
<accession>A0A9P4USD7</accession>
<protein>
    <recommendedName>
        <fullName evidence="5">CENP-V/GFA domain-containing protein</fullName>
    </recommendedName>
</protein>
<sequence>MAKGSCNCGEFTYEFTGEPKANVVCHCVPCLKTAGANGSTNTIIPSDRYNQLSGDIREWTRKGVSGKDLTYYNCATCGCIMYVRGLAMEGLTIVKTGTIDDAGEMGQMRPGLEIFTRSRVEWCPAMPGTEQKEIA</sequence>
<dbReference type="GO" id="GO:0016846">
    <property type="term" value="F:carbon-sulfur lyase activity"/>
    <property type="evidence" value="ECO:0007669"/>
    <property type="project" value="InterPro"/>
</dbReference>
<dbReference type="InterPro" id="IPR006913">
    <property type="entry name" value="CENP-V/GFA"/>
</dbReference>
<evidence type="ECO:0000313" key="6">
    <source>
        <dbReference type="EMBL" id="KAF2722970.1"/>
    </source>
</evidence>
<dbReference type="AlphaFoldDB" id="A0A9P4USD7"/>
<dbReference type="PANTHER" id="PTHR33337:SF40">
    <property type="entry name" value="CENP-V_GFA DOMAIN-CONTAINING PROTEIN-RELATED"/>
    <property type="match status" value="1"/>
</dbReference>